<evidence type="ECO:0000313" key="4">
    <source>
        <dbReference type="Proteomes" id="UP000696485"/>
    </source>
</evidence>
<dbReference type="EMBL" id="JAAAUY010000005">
    <property type="protein sequence ID" value="KAF9338233.1"/>
    <property type="molecule type" value="Genomic_DNA"/>
</dbReference>
<dbReference type="AlphaFoldDB" id="A0A9P5SW42"/>
<comment type="caution">
    <text evidence="3">The sequence shown here is derived from an EMBL/GenBank/DDBJ whole genome shotgun (WGS) entry which is preliminary data.</text>
</comment>
<evidence type="ECO:0000256" key="1">
    <source>
        <dbReference type="SAM" id="MobiDB-lite"/>
    </source>
</evidence>
<feature type="transmembrane region" description="Helical" evidence="2">
    <location>
        <begin position="26"/>
        <end position="50"/>
    </location>
</feature>
<feature type="region of interest" description="Disordered" evidence="1">
    <location>
        <begin position="405"/>
        <end position="441"/>
    </location>
</feature>
<sequence>MDVADGLVACDWRVDISSCHKPHEKWIITAVLTICVCFYLVLAVIGYGILWARKRYHLSPVGPIINFRHPDGGIRPKPIESFCALSIAGLLVRSITIFLVIIDAFPSSTIVQELISVPGDTLKIRVPRPRVINVVFFYLLFGPFLLDLPSVISSGTFLSRRQYTKTNIAIAVHFITLGAVLMVATAIFFFTLNQLAKAIEEYTVPSDMTLVHVVGTPPGTPESPENPVFTLSPLPENERTDQDWDNGLAKVRSRLISIRNAGSVMLCFYVVMFLIYGICRPLIHNHIAWNVFFCICFNLDPGTPTIFAYFIFSIMYHVRQGPPRLHRVYSSGMAPVSRPAMTHVQSSGPMRRLSDFRVTGADPHPSTSAYASRHDLSVLQSLEMALLDGPGPSISPSQTFQGRVEHGSMFSKHSPPPSAEISVPSPSYSASSTLRSNSLSC</sequence>
<keyword evidence="4" id="KW-1185">Reference proteome</keyword>
<name>A0A9P5SW42_9FUNG</name>
<dbReference type="Proteomes" id="UP000696485">
    <property type="component" value="Unassembled WGS sequence"/>
</dbReference>
<keyword evidence="2" id="KW-0472">Membrane</keyword>
<feature type="transmembrane region" description="Helical" evidence="2">
    <location>
        <begin position="135"/>
        <end position="158"/>
    </location>
</feature>
<keyword evidence="2" id="KW-0812">Transmembrane</keyword>
<reference evidence="3" key="1">
    <citation type="journal article" date="2020" name="Fungal Divers.">
        <title>Resolving the Mortierellaceae phylogeny through synthesis of multi-gene phylogenetics and phylogenomics.</title>
        <authorList>
            <person name="Vandepol N."/>
            <person name="Liber J."/>
            <person name="Desiro A."/>
            <person name="Na H."/>
            <person name="Kennedy M."/>
            <person name="Barry K."/>
            <person name="Grigoriev I.V."/>
            <person name="Miller A.N."/>
            <person name="O'Donnell K."/>
            <person name="Stajich J.E."/>
            <person name="Bonito G."/>
        </authorList>
    </citation>
    <scope>NUCLEOTIDE SEQUENCE</scope>
    <source>
        <strain evidence="3">NVP1</strain>
    </source>
</reference>
<proteinExistence type="predicted"/>
<keyword evidence="2" id="KW-1133">Transmembrane helix</keyword>
<feature type="compositionally biased region" description="Low complexity" evidence="1">
    <location>
        <begin position="422"/>
        <end position="441"/>
    </location>
</feature>
<feature type="transmembrane region" description="Helical" evidence="2">
    <location>
        <begin position="291"/>
        <end position="316"/>
    </location>
</feature>
<feature type="transmembrane region" description="Helical" evidence="2">
    <location>
        <begin position="170"/>
        <end position="192"/>
    </location>
</feature>
<evidence type="ECO:0000313" key="3">
    <source>
        <dbReference type="EMBL" id="KAF9338233.1"/>
    </source>
</evidence>
<feature type="transmembrane region" description="Helical" evidence="2">
    <location>
        <begin position="261"/>
        <end position="279"/>
    </location>
</feature>
<protein>
    <submittedName>
        <fullName evidence="3">Uncharacterized protein</fullName>
    </submittedName>
</protein>
<evidence type="ECO:0000256" key="2">
    <source>
        <dbReference type="SAM" id="Phobius"/>
    </source>
</evidence>
<accession>A0A9P5SW42</accession>
<organism evidence="3 4">
    <name type="scientific">Podila minutissima</name>
    <dbReference type="NCBI Taxonomy" id="64525"/>
    <lineage>
        <taxon>Eukaryota</taxon>
        <taxon>Fungi</taxon>
        <taxon>Fungi incertae sedis</taxon>
        <taxon>Mucoromycota</taxon>
        <taxon>Mortierellomycotina</taxon>
        <taxon>Mortierellomycetes</taxon>
        <taxon>Mortierellales</taxon>
        <taxon>Mortierellaceae</taxon>
        <taxon>Podila</taxon>
    </lineage>
</organism>
<gene>
    <name evidence="3" type="ORF">BG006_007718</name>
</gene>